<organism evidence="1">
    <name type="scientific">marine sediment metagenome</name>
    <dbReference type="NCBI Taxonomy" id="412755"/>
    <lineage>
        <taxon>unclassified sequences</taxon>
        <taxon>metagenomes</taxon>
        <taxon>ecological metagenomes</taxon>
    </lineage>
</organism>
<feature type="non-terminal residue" evidence="1">
    <location>
        <position position="1"/>
    </location>
</feature>
<dbReference type="EMBL" id="BART01004302">
    <property type="protein sequence ID" value="GAG69285.1"/>
    <property type="molecule type" value="Genomic_DNA"/>
</dbReference>
<comment type="caution">
    <text evidence="1">The sequence shown here is derived from an EMBL/GenBank/DDBJ whole genome shotgun (WGS) entry which is preliminary data.</text>
</comment>
<proteinExistence type="predicted"/>
<dbReference type="AlphaFoldDB" id="X0ZI15"/>
<accession>X0ZI15</accession>
<gene>
    <name evidence="1" type="ORF">S01H4_10943</name>
</gene>
<evidence type="ECO:0008006" key="2">
    <source>
        <dbReference type="Google" id="ProtNLM"/>
    </source>
</evidence>
<name>X0ZI15_9ZZZZ</name>
<protein>
    <recommendedName>
        <fullName evidence="2">DUF4034 domain-containing protein</fullName>
    </recommendedName>
</protein>
<evidence type="ECO:0000313" key="1">
    <source>
        <dbReference type="EMBL" id="GAG69285.1"/>
    </source>
</evidence>
<reference evidence="1" key="1">
    <citation type="journal article" date="2014" name="Front. Microbiol.">
        <title>High frequency of phylogenetically diverse reductive dehalogenase-homologous genes in deep subseafloor sedimentary metagenomes.</title>
        <authorList>
            <person name="Kawai M."/>
            <person name="Futagami T."/>
            <person name="Toyoda A."/>
            <person name="Takaki Y."/>
            <person name="Nishi S."/>
            <person name="Hori S."/>
            <person name="Arai W."/>
            <person name="Tsubouchi T."/>
            <person name="Morono Y."/>
            <person name="Uchiyama I."/>
            <person name="Ito T."/>
            <person name="Fujiyama A."/>
            <person name="Inagaki F."/>
            <person name="Takami H."/>
        </authorList>
    </citation>
    <scope>NUCLEOTIDE SEQUENCE</scope>
    <source>
        <strain evidence="1">Expedition CK06-06</strain>
    </source>
</reference>
<sequence>NLYKYLFFNHDIQKLYERGLALTNADYPKQKHFKEPDKGIAIHLALAFIHFPEFGFEHDLFKKFWNTKNLKRHKEFISFIGQHSISREAAAEWIKSNKVDIEKLKKFWDWALEHCDADELTGFGFWINTEYGVLDTKWLAQRVRKTLEKTKGYVEWEYGLMQSLVTFAKKAPEETLAILCAHLLEEVAKHEPIRTWLHLYNEVFDAFKELYKNKSTKDGVRTLINDLLPYRNGFFWGLKSVLE</sequence>